<reference evidence="1 2" key="1">
    <citation type="submission" date="2024-06" db="EMBL/GenBank/DDBJ databases">
        <title>Genomic Encyclopedia of Type Strains, Phase IV (KMG-IV): sequencing the most valuable type-strain genomes for metagenomic binning, comparative biology and taxonomic classification.</title>
        <authorList>
            <person name="Goeker M."/>
        </authorList>
    </citation>
    <scope>NUCLEOTIDE SEQUENCE [LARGE SCALE GENOMIC DNA]</scope>
    <source>
        <strain evidence="1 2">DSM 21331</strain>
    </source>
</reference>
<organism evidence="1 2">
    <name type="scientific">Methylobacterium goesingense</name>
    <dbReference type="NCBI Taxonomy" id="243690"/>
    <lineage>
        <taxon>Bacteria</taxon>
        <taxon>Pseudomonadati</taxon>
        <taxon>Pseudomonadota</taxon>
        <taxon>Alphaproteobacteria</taxon>
        <taxon>Hyphomicrobiales</taxon>
        <taxon>Methylobacteriaceae</taxon>
        <taxon>Methylobacterium</taxon>
    </lineage>
</organism>
<name>A0ABV2L741_9HYPH</name>
<sequence>MSPSEIRAVLDRTGGISKRQERLRKASPPASSLSVPRVVYVWFEDDRALQVEFDATARPVAKTISLTYQGTSFDAYTLTSVLKQYGPPNTTTKISGGAIMAWGGQSETEGAITPFSGVEITLRAEQIDKKQLTITLSDHKN</sequence>
<evidence type="ECO:0000313" key="1">
    <source>
        <dbReference type="EMBL" id="MET3693662.1"/>
    </source>
</evidence>
<dbReference type="Proteomes" id="UP001549145">
    <property type="component" value="Unassembled WGS sequence"/>
</dbReference>
<comment type="caution">
    <text evidence="1">The sequence shown here is derived from an EMBL/GenBank/DDBJ whole genome shotgun (WGS) entry which is preliminary data.</text>
</comment>
<accession>A0ABV2L741</accession>
<proteinExistence type="predicted"/>
<gene>
    <name evidence="1" type="ORF">ABID43_003213</name>
</gene>
<keyword evidence="2" id="KW-1185">Reference proteome</keyword>
<protein>
    <submittedName>
        <fullName evidence="1">Uncharacterized protein</fullName>
    </submittedName>
</protein>
<dbReference type="EMBL" id="JBEPMM010000009">
    <property type="protein sequence ID" value="MET3693662.1"/>
    <property type="molecule type" value="Genomic_DNA"/>
</dbReference>
<evidence type="ECO:0000313" key="2">
    <source>
        <dbReference type="Proteomes" id="UP001549145"/>
    </source>
</evidence>
<dbReference type="RefSeq" id="WP_238276289.1">
    <property type="nucleotide sequence ID" value="NZ_BPQL01000015.1"/>
</dbReference>